<reference evidence="2" key="2">
    <citation type="journal article" date="2023" name="IMA Fungus">
        <title>Comparative genomic study of the Penicillium genus elucidates a diverse pangenome and 15 lateral gene transfer events.</title>
        <authorList>
            <person name="Petersen C."/>
            <person name="Sorensen T."/>
            <person name="Nielsen M.R."/>
            <person name="Sondergaard T.E."/>
            <person name="Sorensen J.L."/>
            <person name="Fitzpatrick D.A."/>
            <person name="Frisvad J.C."/>
            <person name="Nielsen K.L."/>
        </authorList>
    </citation>
    <scope>NUCLEOTIDE SEQUENCE</scope>
    <source>
        <strain evidence="2">IBT 22155</strain>
    </source>
</reference>
<dbReference type="EMBL" id="JAPQKL010000005">
    <property type="protein sequence ID" value="KAJ5130075.1"/>
    <property type="molecule type" value="Genomic_DNA"/>
</dbReference>
<sequence length="123" mass="13259">MFSTTLRVCLLAAILFVNLSSAFPLIGRDVQWSFTLFPSPSCNGTIGDPHAGSGSTGCRADLHSVASAYTLNTIAQGCRIEFFDNTMCDAEELSDVAAQVTAAHTCRVPEARRRYGSYQVTCE</sequence>
<feature type="signal peptide" evidence="1">
    <location>
        <begin position="1"/>
        <end position="22"/>
    </location>
</feature>
<gene>
    <name evidence="2" type="ORF">N7515_006114</name>
</gene>
<dbReference type="OrthoDB" id="4241002at2759"/>
<dbReference type="GeneID" id="81406028"/>
<keyword evidence="3" id="KW-1185">Reference proteome</keyword>
<dbReference type="RefSeq" id="XP_056520454.1">
    <property type="nucleotide sequence ID" value="XM_056666858.1"/>
</dbReference>
<proteinExistence type="predicted"/>
<evidence type="ECO:0000313" key="2">
    <source>
        <dbReference type="EMBL" id="KAJ5130075.1"/>
    </source>
</evidence>
<dbReference type="AlphaFoldDB" id="A0A9W9GU14"/>
<protein>
    <submittedName>
        <fullName evidence="2">Uncharacterized protein</fullName>
    </submittedName>
</protein>
<dbReference type="Proteomes" id="UP001149079">
    <property type="component" value="Unassembled WGS sequence"/>
</dbReference>
<evidence type="ECO:0000313" key="3">
    <source>
        <dbReference type="Proteomes" id="UP001149079"/>
    </source>
</evidence>
<organism evidence="2 3">
    <name type="scientific">Penicillium bovifimosum</name>
    <dbReference type="NCBI Taxonomy" id="126998"/>
    <lineage>
        <taxon>Eukaryota</taxon>
        <taxon>Fungi</taxon>
        <taxon>Dikarya</taxon>
        <taxon>Ascomycota</taxon>
        <taxon>Pezizomycotina</taxon>
        <taxon>Eurotiomycetes</taxon>
        <taxon>Eurotiomycetidae</taxon>
        <taxon>Eurotiales</taxon>
        <taxon>Aspergillaceae</taxon>
        <taxon>Penicillium</taxon>
    </lineage>
</organism>
<keyword evidence="1" id="KW-0732">Signal</keyword>
<feature type="chain" id="PRO_5040959712" evidence="1">
    <location>
        <begin position="23"/>
        <end position="123"/>
    </location>
</feature>
<evidence type="ECO:0000256" key="1">
    <source>
        <dbReference type="SAM" id="SignalP"/>
    </source>
</evidence>
<comment type="caution">
    <text evidence="2">The sequence shown here is derived from an EMBL/GenBank/DDBJ whole genome shotgun (WGS) entry which is preliminary data.</text>
</comment>
<reference evidence="2" key="1">
    <citation type="submission" date="2022-11" db="EMBL/GenBank/DDBJ databases">
        <authorList>
            <person name="Petersen C."/>
        </authorList>
    </citation>
    <scope>NUCLEOTIDE SEQUENCE</scope>
    <source>
        <strain evidence="2">IBT 22155</strain>
    </source>
</reference>
<accession>A0A9W9GU14</accession>
<name>A0A9W9GU14_9EURO</name>